<dbReference type="SUPFAM" id="SSF54826">
    <property type="entry name" value="Enolase N-terminal domain-like"/>
    <property type="match status" value="1"/>
</dbReference>
<evidence type="ECO:0000256" key="3">
    <source>
        <dbReference type="ARBA" id="ARBA00022842"/>
    </source>
</evidence>
<keyword evidence="4 8" id="KW-0413">Isomerase</keyword>
<proteinExistence type="inferred from homology"/>
<comment type="cofactor">
    <cofactor evidence="7 8">
        <name>Mg(2+)</name>
        <dbReference type="ChEBI" id="CHEBI:18420"/>
    </cofactor>
    <text evidence="7 8">Binds 1 Mg(2+) ion per subunit.</text>
</comment>
<evidence type="ECO:0000313" key="10">
    <source>
        <dbReference type="EMBL" id="SMG46998.1"/>
    </source>
</evidence>
<evidence type="ECO:0000259" key="9">
    <source>
        <dbReference type="SMART" id="SM00922"/>
    </source>
</evidence>
<dbReference type="Pfam" id="PF02746">
    <property type="entry name" value="MR_MLE_N"/>
    <property type="match status" value="1"/>
</dbReference>
<dbReference type="GO" id="GO:0016855">
    <property type="term" value="F:racemase and epimerase activity, acting on amino acids and derivatives"/>
    <property type="evidence" value="ECO:0007669"/>
    <property type="project" value="UniProtKB-UniRule"/>
</dbReference>
<reference evidence="11" key="1">
    <citation type="submission" date="2017-04" db="EMBL/GenBank/DDBJ databases">
        <authorList>
            <person name="Varghese N."/>
            <person name="Submissions S."/>
        </authorList>
    </citation>
    <scope>NUCLEOTIDE SEQUENCE [LARGE SCALE GENOMIC DNA]</scope>
    <source>
        <strain evidence="11">USBA 82</strain>
    </source>
</reference>
<evidence type="ECO:0000256" key="8">
    <source>
        <dbReference type="RuleBase" id="RU366006"/>
    </source>
</evidence>
<dbReference type="SUPFAM" id="SSF51604">
    <property type="entry name" value="Enolase C-terminal domain-like"/>
    <property type="match status" value="1"/>
</dbReference>
<feature type="active site" description="Proton acceptor; specific for (R)-substrate epimerization" evidence="5">
    <location>
        <position position="162"/>
    </location>
</feature>
<evidence type="ECO:0000256" key="2">
    <source>
        <dbReference type="ARBA" id="ARBA00022723"/>
    </source>
</evidence>
<dbReference type="AlphaFoldDB" id="A0A1X7KZE8"/>
<keyword evidence="11" id="KW-1185">Reference proteome</keyword>
<dbReference type="Pfam" id="PF13378">
    <property type="entry name" value="MR_MLE_C"/>
    <property type="match status" value="1"/>
</dbReference>
<dbReference type="SFLD" id="SFLDF00009">
    <property type="entry name" value="o-succinylbenzoate_synthase"/>
    <property type="match status" value="1"/>
</dbReference>
<feature type="binding site" evidence="6">
    <location>
        <position position="295"/>
    </location>
    <ligand>
        <name>substrate</name>
    </ligand>
</feature>
<dbReference type="EMBL" id="FXBB01000041">
    <property type="protein sequence ID" value="SMG46998.1"/>
    <property type="molecule type" value="Genomic_DNA"/>
</dbReference>
<dbReference type="EC" id="5.1.1.-" evidence="8"/>
<protein>
    <recommendedName>
        <fullName evidence="8">Dipeptide epimerase</fullName>
        <ecNumber evidence="8">5.1.1.-</ecNumber>
    </recommendedName>
</protein>
<feature type="binding site" evidence="6">
    <location>
        <position position="322"/>
    </location>
    <ligand>
        <name>substrate</name>
    </ligand>
</feature>
<organism evidence="10 11">
    <name type="scientific">Dethiosulfovibrio salsuginis</name>
    <dbReference type="NCBI Taxonomy" id="561720"/>
    <lineage>
        <taxon>Bacteria</taxon>
        <taxon>Thermotogati</taxon>
        <taxon>Synergistota</taxon>
        <taxon>Synergistia</taxon>
        <taxon>Synergistales</taxon>
        <taxon>Dethiosulfovibrionaceae</taxon>
        <taxon>Dethiosulfovibrio</taxon>
    </lineage>
</organism>
<feature type="binding site" evidence="7">
    <location>
        <position position="218"/>
    </location>
    <ligand>
        <name>Mg(2+)</name>
        <dbReference type="ChEBI" id="CHEBI:18420"/>
    </ligand>
</feature>
<evidence type="ECO:0000313" key="11">
    <source>
        <dbReference type="Proteomes" id="UP000193355"/>
    </source>
</evidence>
<evidence type="ECO:0000256" key="1">
    <source>
        <dbReference type="ARBA" id="ARBA00008031"/>
    </source>
</evidence>
<feature type="domain" description="Mandelate racemase/muconate lactonizing enzyme C-terminal" evidence="9">
    <location>
        <begin position="141"/>
        <end position="239"/>
    </location>
</feature>
<feature type="active site" description="Proton acceptor; specific for (S)-substrate epimerization" evidence="5">
    <location>
        <position position="267"/>
    </location>
</feature>
<dbReference type="Gene3D" id="3.30.390.10">
    <property type="entry name" value="Enolase-like, N-terminal domain"/>
    <property type="match status" value="1"/>
</dbReference>
<dbReference type="Gene3D" id="3.20.20.120">
    <property type="entry name" value="Enolase-like C-terminal domain"/>
    <property type="match status" value="1"/>
</dbReference>
<name>A0A1X7KZE8_9BACT</name>
<dbReference type="Proteomes" id="UP000193355">
    <property type="component" value="Unassembled WGS sequence"/>
</dbReference>
<gene>
    <name evidence="10" type="ORF">SAMN06275492_1417</name>
</gene>
<feature type="binding site" evidence="7">
    <location>
        <position position="243"/>
    </location>
    <ligand>
        <name>Mg(2+)</name>
        <dbReference type="ChEBI" id="CHEBI:18420"/>
    </ligand>
</feature>
<dbReference type="STRING" id="561720.SAMN06275492_1417"/>
<keyword evidence="2 7" id="KW-0479">Metal-binding</keyword>
<evidence type="ECO:0000256" key="5">
    <source>
        <dbReference type="PIRSR" id="PIRSR634603-1"/>
    </source>
</evidence>
<evidence type="ECO:0000256" key="4">
    <source>
        <dbReference type="ARBA" id="ARBA00023235"/>
    </source>
</evidence>
<dbReference type="GO" id="GO:0046872">
    <property type="term" value="F:metal ion binding"/>
    <property type="evidence" value="ECO:0007669"/>
    <property type="project" value="UniProtKB-KW"/>
</dbReference>
<feature type="binding site" evidence="6">
    <location>
        <position position="160"/>
    </location>
    <ligand>
        <name>substrate</name>
    </ligand>
</feature>
<sequence>MKITKVRTGTVSAPLKKPFKTAVRSVDSIRDVIVAVETDSGLIGYGEAPPTGAITGDTTGAILGAIDDHIRPTLIGRDGEDLEGNLTALDHSIMGNTSPKAALDIALHDLWAQSLGAPLYRLFGGTGSAIETDVTISVNEPEEMAQDAANALSQGYKVLKIKVGKEPSKDFDRLAAIRDAVGYDVAIRIDANQGWAPSEAVKILGHMEKAGFDLELVEQPVKGGDLDGMAYVTANTSIPVVADESIWSASDALEIFRRKAADMVNIKLMKCGGLREARRIIAISETFGAQVMLGSMLEGKISVTAAVHLASAYGAITRIDLDGPLLCASDPVEGGANFVGPGITLCDDPGLGIRGFREIQWH</sequence>
<dbReference type="PANTHER" id="PTHR48073">
    <property type="entry name" value="O-SUCCINYLBENZOATE SYNTHASE-RELATED"/>
    <property type="match status" value="1"/>
</dbReference>
<dbReference type="InterPro" id="IPR013342">
    <property type="entry name" value="Mandelate_racemase_C"/>
</dbReference>
<dbReference type="InterPro" id="IPR036849">
    <property type="entry name" value="Enolase-like_C_sf"/>
</dbReference>
<feature type="binding site" evidence="7">
    <location>
        <position position="190"/>
    </location>
    <ligand>
        <name>Mg(2+)</name>
        <dbReference type="ChEBI" id="CHEBI:18420"/>
    </ligand>
</feature>
<feature type="binding site" evidence="6">
    <location>
        <position position="24"/>
    </location>
    <ligand>
        <name>substrate</name>
    </ligand>
</feature>
<accession>A0A1X7KZE8</accession>
<keyword evidence="3 7" id="KW-0460">Magnesium</keyword>
<dbReference type="InterPro" id="IPR013341">
    <property type="entry name" value="Mandelate_racemase_N_dom"/>
</dbReference>
<dbReference type="PANTHER" id="PTHR48073:SF2">
    <property type="entry name" value="O-SUCCINYLBENZOATE SYNTHASE"/>
    <property type="match status" value="1"/>
</dbReference>
<feature type="binding site" evidence="6">
    <location>
        <position position="297"/>
    </location>
    <ligand>
        <name>substrate</name>
    </ligand>
</feature>
<dbReference type="OrthoDB" id="9775391at2"/>
<comment type="similarity">
    <text evidence="1 8">Belongs to the mandelate racemase/muconate lactonizing enzyme family.</text>
</comment>
<evidence type="ECO:0000256" key="6">
    <source>
        <dbReference type="PIRSR" id="PIRSR634603-2"/>
    </source>
</evidence>
<dbReference type="SFLD" id="SFLDS00001">
    <property type="entry name" value="Enolase"/>
    <property type="match status" value="1"/>
</dbReference>
<dbReference type="InterPro" id="IPR029065">
    <property type="entry name" value="Enolase_C-like"/>
</dbReference>
<feature type="binding site" evidence="6">
    <location>
        <position position="320"/>
    </location>
    <ligand>
        <name>substrate</name>
    </ligand>
</feature>
<dbReference type="InterPro" id="IPR029017">
    <property type="entry name" value="Enolase-like_N"/>
</dbReference>
<dbReference type="CDD" id="cd03319">
    <property type="entry name" value="L-Ala-DL-Glu_epimerase"/>
    <property type="match status" value="1"/>
</dbReference>
<dbReference type="SFLD" id="SFLDG00180">
    <property type="entry name" value="muconate_cycloisomerase"/>
    <property type="match status" value="1"/>
</dbReference>
<evidence type="ECO:0000256" key="7">
    <source>
        <dbReference type="PIRSR" id="PIRSR634603-3"/>
    </source>
</evidence>
<dbReference type="InterPro" id="IPR034603">
    <property type="entry name" value="Dipeptide_epimerase"/>
</dbReference>
<feature type="binding site" evidence="6">
    <location>
        <position position="135"/>
    </location>
    <ligand>
        <name>substrate</name>
    </ligand>
</feature>
<dbReference type="FunFam" id="3.30.390.10:FF:000009">
    <property type="entry name" value="Hydrophobic dipeptide epimerase"/>
    <property type="match status" value="1"/>
</dbReference>
<dbReference type="SMART" id="SM00922">
    <property type="entry name" value="MR_MLE"/>
    <property type="match status" value="1"/>
</dbReference>